<proteinExistence type="predicted"/>
<dbReference type="Proteomes" id="UP000008495">
    <property type="component" value="Unassembled WGS sequence"/>
</dbReference>
<comment type="caution">
    <text evidence="6">The sequence shown here is derived from an EMBL/GenBank/DDBJ whole genome shotgun (WGS) entry which is preliminary data.</text>
</comment>
<evidence type="ECO:0000313" key="6">
    <source>
        <dbReference type="EMBL" id="GAB78969.1"/>
    </source>
</evidence>
<feature type="transmembrane region" description="Helical" evidence="5">
    <location>
        <begin position="202"/>
        <end position="220"/>
    </location>
</feature>
<dbReference type="AlphaFoldDB" id="K6VQF2"/>
<dbReference type="GO" id="GO:0005886">
    <property type="term" value="C:plasma membrane"/>
    <property type="evidence" value="ECO:0007669"/>
    <property type="project" value="UniProtKB-ARBA"/>
</dbReference>
<feature type="transmembrane region" description="Helical" evidence="5">
    <location>
        <begin position="72"/>
        <end position="91"/>
    </location>
</feature>
<keyword evidence="4 5" id="KW-0472">Membrane</keyword>
<accession>K6VQF2</accession>
<organism evidence="6 7">
    <name type="scientific">Austwickia chelonae NBRC 105200</name>
    <dbReference type="NCBI Taxonomy" id="1184607"/>
    <lineage>
        <taxon>Bacteria</taxon>
        <taxon>Bacillati</taxon>
        <taxon>Actinomycetota</taxon>
        <taxon>Actinomycetes</taxon>
        <taxon>Micrococcales</taxon>
        <taxon>Dermatophilaceae</taxon>
        <taxon>Austwickia</taxon>
    </lineage>
</organism>
<evidence type="ECO:0000256" key="4">
    <source>
        <dbReference type="ARBA" id="ARBA00023136"/>
    </source>
</evidence>
<evidence type="ECO:0000256" key="5">
    <source>
        <dbReference type="SAM" id="Phobius"/>
    </source>
</evidence>
<protein>
    <submittedName>
        <fullName evidence="6">Putative ABC transporter permease protein</fullName>
    </submittedName>
</protein>
<gene>
    <name evidence="6" type="ORF">AUCHE_17_01850</name>
</gene>
<dbReference type="STRING" id="100225.SAMN05421595_0185"/>
<evidence type="ECO:0000256" key="3">
    <source>
        <dbReference type="ARBA" id="ARBA00022989"/>
    </source>
</evidence>
<reference evidence="6 7" key="1">
    <citation type="submission" date="2012-08" db="EMBL/GenBank/DDBJ databases">
        <title>Whole genome shotgun sequence of Austwickia chelonae NBRC 105200.</title>
        <authorList>
            <person name="Yoshida I."/>
            <person name="Hosoyama A."/>
            <person name="Tsuchikane K."/>
            <person name="Katsumata H."/>
            <person name="Ando Y."/>
            <person name="Ohji S."/>
            <person name="Hamada M."/>
            <person name="Tamura T."/>
            <person name="Yamazoe A."/>
            <person name="Yamazaki S."/>
            <person name="Fujita N."/>
        </authorList>
    </citation>
    <scope>NUCLEOTIDE SEQUENCE [LARGE SCALE GENOMIC DNA]</scope>
    <source>
        <strain evidence="6 7">NBRC 105200</strain>
    </source>
</reference>
<comment type="subcellular location">
    <subcellularLocation>
        <location evidence="1">Membrane</location>
        <topology evidence="1">Multi-pass membrane protein</topology>
    </subcellularLocation>
</comment>
<dbReference type="EMBL" id="BAGZ01000017">
    <property type="protein sequence ID" value="GAB78969.1"/>
    <property type="molecule type" value="Genomic_DNA"/>
</dbReference>
<evidence type="ECO:0000256" key="1">
    <source>
        <dbReference type="ARBA" id="ARBA00004141"/>
    </source>
</evidence>
<name>K6VQF2_9MICO</name>
<dbReference type="InterPro" id="IPR003339">
    <property type="entry name" value="ABC/ECF_trnsptr_transmembrane"/>
</dbReference>
<keyword evidence="2 5" id="KW-0812">Transmembrane</keyword>
<keyword evidence="7" id="KW-1185">Reference proteome</keyword>
<dbReference type="eggNOG" id="COG0619">
    <property type="taxonomic scope" value="Bacteria"/>
</dbReference>
<keyword evidence="3 5" id="KW-1133">Transmembrane helix</keyword>
<feature type="transmembrane region" description="Helical" evidence="5">
    <location>
        <begin position="98"/>
        <end position="122"/>
    </location>
</feature>
<evidence type="ECO:0000256" key="2">
    <source>
        <dbReference type="ARBA" id="ARBA00022692"/>
    </source>
</evidence>
<dbReference type="CDD" id="cd16914">
    <property type="entry name" value="EcfT"/>
    <property type="match status" value="1"/>
</dbReference>
<feature type="transmembrane region" description="Helical" evidence="5">
    <location>
        <begin position="17"/>
        <end position="34"/>
    </location>
</feature>
<evidence type="ECO:0000313" key="7">
    <source>
        <dbReference type="Proteomes" id="UP000008495"/>
    </source>
</evidence>
<feature type="transmembrane region" description="Helical" evidence="5">
    <location>
        <begin position="39"/>
        <end position="60"/>
    </location>
</feature>
<dbReference type="Pfam" id="PF02361">
    <property type="entry name" value="CbiQ"/>
    <property type="match status" value="1"/>
</dbReference>
<sequence length="222" mass="23602">MLGMIVCNIAALSTTDLRSAVVAGATVLIAIASLRRPRLWWGGVAVIVSGATAFLLPLHVDVPALLGLISPIGYWVACFAVSALAGIYVVLTVRPADLAALLYTVHAPRWLTVPVIVMLRFFPQARREFTAIFEAMSLRGITFGPADILRHPLRSLEYLLVPMLVSCSRIADDLTASGLVRGLGGPAVPTALRDLSLTWRDALALPVIAGVLLLGVFRVASA</sequence>